<dbReference type="InterPro" id="IPR036259">
    <property type="entry name" value="MFS_trans_sf"/>
</dbReference>
<organism evidence="6 7">
    <name type="scientific">Dinothrombium tinctorium</name>
    <dbReference type="NCBI Taxonomy" id="1965070"/>
    <lineage>
        <taxon>Eukaryota</taxon>
        <taxon>Metazoa</taxon>
        <taxon>Ecdysozoa</taxon>
        <taxon>Arthropoda</taxon>
        <taxon>Chelicerata</taxon>
        <taxon>Arachnida</taxon>
        <taxon>Acari</taxon>
        <taxon>Acariformes</taxon>
        <taxon>Trombidiformes</taxon>
        <taxon>Prostigmata</taxon>
        <taxon>Anystina</taxon>
        <taxon>Parasitengona</taxon>
        <taxon>Trombidioidea</taxon>
        <taxon>Trombidiidae</taxon>
        <taxon>Dinothrombium</taxon>
    </lineage>
</organism>
<dbReference type="Gene3D" id="1.20.1250.20">
    <property type="entry name" value="MFS general substrate transporter like domains"/>
    <property type="match status" value="1"/>
</dbReference>
<dbReference type="InterPro" id="IPR049680">
    <property type="entry name" value="FLVCR1-2_SLC49-like"/>
</dbReference>
<dbReference type="SUPFAM" id="SSF103473">
    <property type="entry name" value="MFS general substrate transporter"/>
    <property type="match status" value="1"/>
</dbReference>
<dbReference type="OrthoDB" id="422206at2759"/>
<feature type="transmembrane region" description="Helical" evidence="5">
    <location>
        <begin position="16"/>
        <end position="34"/>
    </location>
</feature>
<feature type="transmembrane region" description="Helical" evidence="5">
    <location>
        <begin position="144"/>
        <end position="163"/>
    </location>
</feature>
<dbReference type="PANTHER" id="PTHR10924">
    <property type="entry name" value="MAJOR FACILITATOR SUPERFAMILY PROTEIN-RELATED"/>
    <property type="match status" value="1"/>
</dbReference>
<sequence>MEENDKSEIKIYKRRYIILAVITIATVTSAFQLLEHTSVGDVIIKYYRVNYALVCWTALFDNISGIFFFYPISKFQAHFGMRLSLFVELIFCIFGSIIKCTALGRDQFWLLLIGKIFPSLSLMALAYQAPLLGAIWFKPKEAALIVGINTSMCTLGLGLSFALPKLYENADIGKIRSLLFYTSLITTIIFVILEKAKGQYETTT</sequence>
<proteinExistence type="predicted"/>
<feature type="transmembrane region" description="Helical" evidence="5">
    <location>
        <begin position="83"/>
        <end position="104"/>
    </location>
</feature>
<accession>A0A3S4Q7V1</accession>
<feature type="transmembrane region" description="Helical" evidence="5">
    <location>
        <begin position="49"/>
        <end position="71"/>
    </location>
</feature>
<reference evidence="6 7" key="1">
    <citation type="journal article" date="2018" name="Gigascience">
        <title>Genomes of trombidid mites reveal novel predicted allergens and laterally-transferred genes associated with secondary metabolism.</title>
        <authorList>
            <person name="Dong X."/>
            <person name="Chaisiri K."/>
            <person name="Xia D."/>
            <person name="Armstrong S.D."/>
            <person name="Fang Y."/>
            <person name="Donnelly M.J."/>
            <person name="Kadowaki T."/>
            <person name="McGarry J.W."/>
            <person name="Darby A.C."/>
            <person name="Makepeace B.L."/>
        </authorList>
    </citation>
    <scope>NUCLEOTIDE SEQUENCE [LARGE SCALE GENOMIC DNA]</scope>
    <source>
        <strain evidence="6">UoL-WK</strain>
    </source>
</reference>
<dbReference type="GO" id="GO:0016020">
    <property type="term" value="C:membrane"/>
    <property type="evidence" value="ECO:0007669"/>
    <property type="project" value="UniProtKB-SubCell"/>
</dbReference>
<evidence type="ECO:0000256" key="5">
    <source>
        <dbReference type="SAM" id="Phobius"/>
    </source>
</evidence>
<dbReference type="AlphaFoldDB" id="A0A3S4Q7V1"/>
<evidence type="ECO:0000256" key="2">
    <source>
        <dbReference type="ARBA" id="ARBA00022692"/>
    </source>
</evidence>
<keyword evidence="2 5" id="KW-0812">Transmembrane</keyword>
<evidence type="ECO:0000256" key="4">
    <source>
        <dbReference type="ARBA" id="ARBA00023136"/>
    </source>
</evidence>
<evidence type="ECO:0000256" key="1">
    <source>
        <dbReference type="ARBA" id="ARBA00004141"/>
    </source>
</evidence>
<protein>
    <submittedName>
        <fullName evidence="6">Putative MFS-type transporter-like protein</fullName>
    </submittedName>
</protein>
<keyword evidence="3 5" id="KW-1133">Transmembrane helix</keyword>
<dbReference type="PANTHER" id="PTHR10924:SF6">
    <property type="entry name" value="SOLUTE CARRIER FAMILY 49 MEMBER A3"/>
    <property type="match status" value="1"/>
</dbReference>
<dbReference type="Proteomes" id="UP000285301">
    <property type="component" value="Unassembled WGS sequence"/>
</dbReference>
<evidence type="ECO:0000256" key="3">
    <source>
        <dbReference type="ARBA" id="ARBA00022989"/>
    </source>
</evidence>
<keyword evidence="7" id="KW-1185">Reference proteome</keyword>
<evidence type="ECO:0000313" key="7">
    <source>
        <dbReference type="Proteomes" id="UP000285301"/>
    </source>
</evidence>
<feature type="transmembrane region" description="Helical" evidence="5">
    <location>
        <begin position="116"/>
        <end position="137"/>
    </location>
</feature>
<comment type="subcellular location">
    <subcellularLocation>
        <location evidence="1">Membrane</location>
        <topology evidence="1">Multi-pass membrane protein</topology>
    </subcellularLocation>
</comment>
<comment type="caution">
    <text evidence="6">The sequence shown here is derived from an EMBL/GenBank/DDBJ whole genome shotgun (WGS) entry which is preliminary data.</text>
</comment>
<feature type="transmembrane region" description="Helical" evidence="5">
    <location>
        <begin position="175"/>
        <end position="193"/>
    </location>
</feature>
<evidence type="ECO:0000313" key="6">
    <source>
        <dbReference type="EMBL" id="RWR99977.1"/>
    </source>
</evidence>
<name>A0A3S4Q7V1_9ACAR</name>
<gene>
    <name evidence="6" type="ORF">B4U79_18726</name>
</gene>
<dbReference type="EMBL" id="NCKU01012798">
    <property type="protein sequence ID" value="RWR99977.1"/>
    <property type="molecule type" value="Genomic_DNA"/>
</dbReference>
<keyword evidence="4 5" id="KW-0472">Membrane</keyword>